<feature type="compositionally biased region" description="Basic and acidic residues" evidence="1">
    <location>
        <begin position="351"/>
        <end position="360"/>
    </location>
</feature>
<evidence type="ECO:0000256" key="2">
    <source>
        <dbReference type="SAM" id="Phobius"/>
    </source>
</evidence>
<protein>
    <submittedName>
        <fullName evidence="4">Uncharacterized protein</fullName>
    </submittedName>
</protein>
<evidence type="ECO:0000256" key="3">
    <source>
        <dbReference type="SAM" id="SignalP"/>
    </source>
</evidence>
<feature type="chain" id="PRO_5028997055" evidence="3">
    <location>
        <begin position="22"/>
        <end position="378"/>
    </location>
</feature>
<name>A0A7G2C8E6_9TRYP</name>
<keyword evidence="2" id="KW-0472">Membrane</keyword>
<gene>
    <name evidence="4" type="ORF">ADEAN_000254000</name>
</gene>
<evidence type="ECO:0000313" key="4">
    <source>
        <dbReference type="EMBL" id="CAD2215087.1"/>
    </source>
</evidence>
<feature type="signal peptide" evidence="3">
    <location>
        <begin position="1"/>
        <end position="21"/>
    </location>
</feature>
<reference evidence="4 5" key="1">
    <citation type="submission" date="2020-08" db="EMBL/GenBank/DDBJ databases">
        <authorList>
            <person name="Newling K."/>
            <person name="Davey J."/>
            <person name="Forrester S."/>
        </authorList>
    </citation>
    <scope>NUCLEOTIDE SEQUENCE [LARGE SCALE GENOMIC DNA]</scope>
    <source>
        <strain evidence="5">Crithidia deanei Carvalho (ATCC PRA-265)</strain>
    </source>
</reference>
<feature type="transmembrane region" description="Helical" evidence="2">
    <location>
        <begin position="243"/>
        <end position="265"/>
    </location>
</feature>
<dbReference type="Proteomes" id="UP000515908">
    <property type="component" value="Chromosome 04"/>
</dbReference>
<keyword evidence="3" id="KW-0732">Signal</keyword>
<evidence type="ECO:0000313" key="5">
    <source>
        <dbReference type="Proteomes" id="UP000515908"/>
    </source>
</evidence>
<accession>A0A7G2C8E6</accession>
<organism evidence="4 5">
    <name type="scientific">Angomonas deanei</name>
    <dbReference type="NCBI Taxonomy" id="59799"/>
    <lineage>
        <taxon>Eukaryota</taxon>
        <taxon>Discoba</taxon>
        <taxon>Euglenozoa</taxon>
        <taxon>Kinetoplastea</taxon>
        <taxon>Metakinetoplastina</taxon>
        <taxon>Trypanosomatida</taxon>
        <taxon>Trypanosomatidae</taxon>
        <taxon>Strigomonadinae</taxon>
        <taxon>Angomonas</taxon>
    </lineage>
</organism>
<dbReference type="EMBL" id="LR877148">
    <property type="protein sequence ID" value="CAD2215087.1"/>
    <property type="molecule type" value="Genomic_DNA"/>
</dbReference>
<keyword evidence="2" id="KW-0812">Transmembrane</keyword>
<keyword evidence="2" id="KW-1133">Transmembrane helix</keyword>
<sequence length="378" mass="42594">MFKIVLVTAALLLVVLGGVSASDNSLSHLPNADKQLSYREYYVPFYLQLKIPAAEFSPDVLLSTLFAYYSSDDYYTQRKQSPYAYALTENITDINMLKVYDWCGMTDAIPEETTNLYIEYTSFCTKGAQFDSTMQYVLVFIGVFLGDEYKTPSKITGKDPPIAYQNAADGMAYIATLLNLTFPNIPSYDVRYLKFIPRQKLIRSADWYATDIVYNPDVTDGLDHTDEEGSLTTTEVITSNTTVMWAIFGSLLGVVVIFIVTCFVLRRRRDETIFLSNRAKWRKRALQHYEEIFPVERNAPPPPPAAAPSSGVPREEEGPPPASSYWPSSTARTTETKRAAPLPPSVNSRNTNEEEMREVTEPSAPGNNSLYFGTRFDY</sequence>
<dbReference type="AlphaFoldDB" id="A0A7G2C8E6"/>
<feature type="region of interest" description="Disordered" evidence="1">
    <location>
        <begin position="295"/>
        <end position="378"/>
    </location>
</feature>
<evidence type="ECO:0000256" key="1">
    <source>
        <dbReference type="SAM" id="MobiDB-lite"/>
    </source>
</evidence>
<keyword evidence="5" id="KW-1185">Reference proteome</keyword>
<dbReference type="VEuPathDB" id="TriTrypDB:ADEAN_000254000"/>
<proteinExistence type="predicted"/>